<feature type="non-terminal residue" evidence="1">
    <location>
        <position position="35"/>
    </location>
</feature>
<reference evidence="1" key="1">
    <citation type="submission" date="2020-04" db="EMBL/GenBank/DDBJ databases">
        <title>Deep metagenomics examines the oral microbiome during advanced dental caries in children, revealing novel taxa and co-occurrences with host molecules.</title>
        <authorList>
            <person name="Baker J.L."/>
            <person name="Morton J.T."/>
            <person name="Dinis M."/>
            <person name="Alvarez R."/>
            <person name="Tran N.C."/>
            <person name="Knight R."/>
            <person name="Edlund A."/>
        </authorList>
    </citation>
    <scope>NUCLEOTIDE SEQUENCE</scope>
    <source>
        <strain evidence="1">JCVI_32_bin.14</strain>
    </source>
</reference>
<name>A0A930B9X2_9FIRM</name>
<organism evidence="1 2">
    <name type="scientific">Dialister invisus</name>
    <dbReference type="NCBI Taxonomy" id="218538"/>
    <lineage>
        <taxon>Bacteria</taxon>
        <taxon>Bacillati</taxon>
        <taxon>Bacillota</taxon>
        <taxon>Negativicutes</taxon>
        <taxon>Veillonellales</taxon>
        <taxon>Veillonellaceae</taxon>
        <taxon>Dialister</taxon>
    </lineage>
</organism>
<dbReference type="AlphaFoldDB" id="A0A930B9X2"/>
<dbReference type="EMBL" id="JABZMK010000165">
    <property type="protein sequence ID" value="MBF1130312.1"/>
    <property type="molecule type" value="Genomic_DNA"/>
</dbReference>
<comment type="caution">
    <text evidence="1">The sequence shown here is derived from an EMBL/GenBank/DDBJ whole genome shotgun (WGS) entry which is preliminary data.</text>
</comment>
<dbReference type="Proteomes" id="UP000757890">
    <property type="component" value="Unassembled WGS sequence"/>
</dbReference>
<proteinExistence type="predicted"/>
<gene>
    <name evidence="1" type="ORF">HXL70_09800</name>
</gene>
<sequence>MSRIKEAFKDGKALIGFLTAGVPSAEDTLRYMGDL</sequence>
<evidence type="ECO:0000313" key="1">
    <source>
        <dbReference type="EMBL" id="MBF1130312.1"/>
    </source>
</evidence>
<protein>
    <submittedName>
        <fullName evidence="1">Tryptophan synthase subunit alpha</fullName>
    </submittedName>
</protein>
<evidence type="ECO:0000313" key="2">
    <source>
        <dbReference type="Proteomes" id="UP000757890"/>
    </source>
</evidence>
<accession>A0A930B9X2</accession>